<dbReference type="EMBL" id="MVGT01000924">
    <property type="protein sequence ID" value="OVA15041.1"/>
    <property type="molecule type" value="Genomic_DNA"/>
</dbReference>
<evidence type="ECO:0000313" key="2">
    <source>
        <dbReference type="Proteomes" id="UP000195402"/>
    </source>
</evidence>
<gene>
    <name evidence="1" type="ORF">BVC80_949g54</name>
</gene>
<keyword evidence="2" id="KW-1185">Reference proteome</keyword>
<dbReference type="Proteomes" id="UP000195402">
    <property type="component" value="Unassembled WGS sequence"/>
</dbReference>
<sequence>MQDSPVMPIWRSPQTSVLLKAENAVLELVGGGHVYWLEKGTVEANPDHILNFIQYEDAASLATDFEE</sequence>
<evidence type="ECO:0000313" key="1">
    <source>
        <dbReference type="EMBL" id="OVA15041.1"/>
    </source>
</evidence>
<organism evidence="1 2">
    <name type="scientific">Macleaya cordata</name>
    <name type="common">Five-seeded plume-poppy</name>
    <name type="synonym">Bocconia cordata</name>
    <dbReference type="NCBI Taxonomy" id="56857"/>
    <lineage>
        <taxon>Eukaryota</taxon>
        <taxon>Viridiplantae</taxon>
        <taxon>Streptophyta</taxon>
        <taxon>Embryophyta</taxon>
        <taxon>Tracheophyta</taxon>
        <taxon>Spermatophyta</taxon>
        <taxon>Magnoliopsida</taxon>
        <taxon>Ranunculales</taxon>
        <taxon>Papaveraceae</taxon>
        <taxon>Papaveroideae</taxon>
        <taxon>Macleaya</taxon>
    </lineage>
</organism>
<proteinExistence type="predicted"/>
<dbReference type="OrthoDB" id="10489290at2759"/>
<dbReference type="AlphaFoldDB" id="A0A200QX91"/>
<dbReference type="InParanoid" id="A0A200QX91"/>
<reference evidence="1 2" key="1">
    <citation type="journal article" date="2017" name="Mol. Plant">
        <title>The Genome of Medicinal Plant Macleaya cordata Provides New Insights into Benzylisoquinoline Alkaloids Metabolism.</title>
        <authorList>
            <person name="Liu X."/>
            <person name="Liu Y."/>
            <person name="Huang P."/>
            <person name="Ma Y."/>
            <person name="Qing Z."/>
            <person name="Tang Q."/>
            <person name="Cao H."/>
            <person name="Cheng P."/>
            <person name="Zheng Y."/>
            <person name="Yuan Z."/>
            <person name="Zhou Y."/>
            <person name="Liu J."/>
            <person name="Tang Z."/>
            <person name="Zhuo Y."/>
            <person name="Zhang Y."/>
            <person name="Yu L."/>
            <person name="Huang J."/>
            <person name="Yang P."/>
            <person name="Peng Q."/>
            <person name="Zhang J."/>
            <person name="Jiang W."/>
            <person name="Zhang Z."/>
            <person name="Lin K."/>
            <person name="Ro D.K."/>
            <person name="Chen X."/>
            <person name="Xiong X."/>
            <person name="Shang Y."/>
            <person name="Huang S."/>
            <person name="Zeng J."/>
        </authorList>
    </citation>
    <scope>NUCLEOTIDE SEQUENCE [LARGE SCALE GENOMIC DNA]</scope>
    <source>
        <strain evidence="2">cv. BLH2017</strain>
        <tissue evidence="1">Root</tissue>
    </source>
</reference>
<dbReference type="STRING" id="56857.A0A200QX91"/>
<name>A0A200QX91_MACCD</name>
<comment type="caution">
    <text evidence="1">The sequence shown here is derived from an EMBL/GenBank/DDBJ whole genome shotgun (WGS) entry which is preliminary data.</text>
</comment>
<protein>
    <submittedName>
        <fullName evidence="1">Uncharacterized protein</fullName>
    </submittedName>
</protein>
<accession>A0A200QX91</accession>